<evidence type="ECO:0000313" key="2">
    <source>
        <dbReference type="Proteomes" id="UP000050975"/>
    </source>
</evidence>
<dbReference type="Proteomes" id="UP000050975">
    <property type="component" value="Unassembled WGS sequence"/>
</dbReference>
<name>A0A0S8K1B6_UNCW3</name>
<accession>A0A0S8K1B6</accession>
<protein>
    <submittedName>
        <fullName evidence="1">Uncharacterized protein</fullName>
    </submittedName>
</protein>
<sequence length="71" mass="8477">MYRPFLIGQKLYLHALEESDVCEEYIKWLNDAEVTRYMLYGNWEISVNPRNNPGISGKLSRQQSGYNFYYC</sequence>
<evidence type="ECO:0000313" key="1">
    <source>
        <dbReference type="EMBL" id="KPL15748.1"/>
    </source>
</evidence>
<gene>
    <name evidence="1" type="ORF">AMJ74_00790</name>
</gene>
<proteinExistence type="predicted"/>
<organism evidence="1 2">
    <name type="scientific">candidate division WOR_3 bacterium SM1_77</name>
    <dbReference type="NCBI Taxonomy" id="1703778"/>
    <lineage>
        <taxon>Bacteria</taxon>
        <taxon>Bacteria division WOR-3</taxon>
    </lineage>
</organism>
<comment type="caution">
    <text evidence="1">The sequence shown here is derived from an EMBL/GenBank/DDBJ whole genome shotgun (WGS) entry which is preliminary data.</text>
</comment>
<reference evidence="1 2" key="1">
    <citation type="journal article" date="2015" name="Microbiome">
        <title>Genomic resolution of linkages in carbon, nitrogen, and sulfur cycling among widespread estuary sediment bacteria.</title>
        <authorList>
            <person name="Baker B.J."/>
            <person name="Lazar C.S."/>
            <person name="Teske A.P."/>
            <person name="Dick G.J."/>
        </authorList>
    </citation>
    <scope>NUCLEOTIDE SEQUENCE [LARGE SCALE GENOMIC DNA]</scope>
    <source>
        <strain evidence="1">SM1_77</strain>
    </source>
</reference>
<dbReference type="EMBL" id="LJVE01000006">
    <property type="protein sequence ID" value="KPL15748.1"/>
    <property type="molecule type" value="Genomic_DNA"/>
</dbReference>
<dbReference type="AlphaFoldDB" id="A0A0S8K1B6"/>